<evidence type="ECO:0000313" key="4">
    <source>
        <dbReference type="EMBL" id="EXJ92162.1"/>
    </source>
</evidence>
<organism evidence="4 5">
    <name type="scientific">Capronia epimyces CBS 606.96</name>
    <dbReference type="NCBI Taxonomy" id="1182542"/>
    <lineage>
        <taxon>Eukaryota</taxon>
        <taxon>Fungi</taxon>
        <taxon>Dikarya</taxon>
        <taxon>Ascomycota</taxon>
        <taxon>Pezizomycotina</taxon>
        <taxon>Eurotiomycetes</taxon>
        <taxon>Chaetothyriomycetidae</taxon>
        <taxon>Chaetothyriales</taxon>
        <taxon>Herpotrichiellaceae</taxon>
        <taxon>Capronia</taxon>
    </lineage>
</organism>
<dbReference type="Gene3D" id="3.40.50.720">
    <property type="entry name" value="NAD(P)-binding Rossmann-like Domain"/>
    <property type="match status" value="1"/>
</dbReference>
<dbReference type="AlphaFoldDB" id="W9YGY6"/>
<feature type="domain" description="NAD-dependent epimerase/dehydratase" evidence="3">
    <location>
        <begin position="3"/>
        <end position="253"/>
    </location>
</feature>
<evidence type="ECO:0000256" key="1">
    <source>
        <dbReference type="ARBA" id="ARBA00023002"/>
    </source>
</evidence>
<dbReference type="GO" id="GO:0016616">
    <property type="term" value="F:oxidoreductase activity, acting on the CH-OH group of donors, NAD or NADP as acceptor"/>
    <property type="evidence" value="ECO:0007669"/>
    <property type="project" value="TreeGrafter"/>
</dbReference>
<proteinExistence type="inferred from homology"/>
<dbReference type="InterPro" id="IPR050425">
    <property type="entry name" value="NAD(P)_dehydrat-like"/>
</dbReference>
<dbReference type="RefSeq" id="XP_007729052.1">
    <property type="nucleotide sequence ID" value="XM_007730862.1"/>
</dbReference>
<dbReference type="Proteomes" id="UP000019478">
    <property type="component" value="Unassembled WGS sequence"/>
</dbReference>
<dbReference type="Pfam" id="PF01370">
    <property type="entry name" value="Epimerase"/>
    <property type="match status" value="1"/>
</dbReference>
<dbReference type="InterPro" id="IPR036291">
    <property type="entry name" value="NAD(P)-bd_dom_sf"/>
</dbReference>
<dbReference type="SUPFAM" id="SSF51735">
    <property type="entry name" value="NAD(P)-binding Rossmann-fold domains"/>
    <property type="match status" value="1"/>
</dbReference>
<comment type="similarity">
    <text evidence="2">Belongs to the NAD(P)-dependent epimerase/dehydratase family. Dihydroflavonol-4-reductase subfamily.</text>
</comment>
<reference evidence="4 5" key="1">
    <citation type="submission" date="2013-03" db="EMBL/GenBank/DDBJ databases">
        <title>The Genome Sequence of Capronia epimyces CBS 606.96.</title>
        <authorList>
            <consortium name="The Broad Institute Genomics Platform"/>
            <person name="Cuomo C."/>
            <person name="de Hoog S."/>
            <person name="Gorbushina A."/>
            <person name="Walker B."/>
            <person name="Young S.K."/>
            <person name="Zeng Q."/>
            <person name="Gargeya S."/>
            <person name="Fitzgerald M."/>
            <person name="Haas B."/>
            <person name="Abouelleil A."/>
            <person name="Allen A.W."/>
            <person name="Alvarado L."/>
            <person name="Arachchi H.M."/>
            <person name="Berlin A.M."/>
            <person name="Chapman S.B."/>
            <person name="Gainer-Dewar J."/>
            <person name="Goldberg J."/>
            <person name="Griggs A."/>
            <person name="Gujja S."/>
            <person name="Hansen M."/>
            <person name="Howarth C."/>
            <person name="Imamovic A."/>
            <person name="Ireland A."/>
            <person name="Larimer J."/>
            <person name="McCowan C."/>
            <person name="Murphy C."/>
            <person name="Pearson M."/>
            <person name="Poon T.W."/>
            <person name="Priest M."/>
            <person name="Roberts A."/>
            <person name="Saif S."/>
            <person name="Shea T."/>
            <person name="Sisk P."/>
            <person name="Sykes S."/>
            <person name="Wortman J."/>
            <person name="Nusbaum C."/>
            <person name="Birren B."/>
        </authorList>
    </citation>
    <scope>NUCLEOTIDE SEQUENCE [LARGE SCALE GENOMIC DNA]</scope>
    <source>
        <strain evidence="4 5">CBS 606.96</strain>
    </source>
</reference>
<comment type="caution">
    <text evidence="4">The sequence shown here is derived from an EMBL/GenBank/DDBJ whole genome shotgun (WGS) entry which is preliminary data.</text>
</comment>
<dbReference type="OrthoDB" id="2735536at2759"/>
<dbReference type="STRING" id="1182542.W9YGY6"/>
<dbReference type="PANTHER" id="PTHR10366">
    <property type="entry name" value="NAD DEPENDENT EPIMERASE/DEHYDRATASE"/>
    <property type="match status" value="1"/>
</dbReference>
<protein>
    <submittedName>
        <fullName evidence="4">Dihydroflavonol-4-reductase</fullName>
    </submittedName>
</protein>
<name>W9YGY6_9EURO</name>
<dbReference type="eggNOG" id="KOG1502">
    <property type="taxonomic scope" value="Eukaryota"/>
</dbReference>
<dbReference type="PANTHER" id="PTHR10366:SF564">
    <property type="entry name" value="STEROL-4-ALPHA-CARBOXYLATE 3-DEHYDROGENASE, DECARBOXYLATING"/>
    <property type="match status" value="1"/>
</dbReference>
<dbReference type="FunFam" id="3.40.50.720:FF:000191">
    <property type="entry name" value="Methylglyoxal reductase (NADPH-dependent)"/>
    <property type="match status" value="1"/>
</dbReference>
<dbReference type="GeneID" id="19164852"/>
<dbReference type="CDD" id="cd05227">
    <property type="entry name" value="AR_SDR_e"/>
    <property type="match status" value="1"/>
</dbReference>
<evidence type="ECO:0000256" key="2">
    <source>
        <dbReference type="ARBA" id="ARBA00023445"/>
    </source>
</evidence>
<dbReference type="HOGENOM" id="CLU_007383_9_2_1"/>
<accession>W9YGY6</accession>
<sequence>MKVLLTGGTGFIATHVLDQLLQHGHRVVTTVRSVEKGRILLDLFKGRPVSYSVVGDIAIEGAFDAAVKSDPPFDAVIHTASPFHYNVTDNKKDMIDPAVLGTTGILKAVKSFAPSVKRVVITSSLAAMNNTKHPPKVYNEEIWNEMTMEEALTTTDAQAAYRASKTFAEKAAWEFVQTQSPNFSLTVLNPPMVYGPILHHIVSLDELNTSSKRILNLIHGKPRSGPVGSPVYVDVRDLALGHVLAIEKPEAAGQRLFLTAGMATEKQMGDIIRNTFPDIAGNLRDDLVADLPPYGIDNSKSIRLLGIKYRSMVETIVDTVKSLQKLGA</sequence>
<dbReference type="InterPro" id="IPR001509">
    <property type="entry name" value="Epimerase_deHydtase"/>
</dbReference>
<keyword evidence="1" id="KW-0560">Oxidoreductase</keyword>
<evidence type="ECO:0000313" key="5">
    <source>
        <dbReference type="Proteomes" id="UP000019478"/>
    </source>
</evidence>
<dbReference type="EMBL" id="AMGY01000001">
    <property type="protein sequence ID" value="EXJ92162.1"/>
    <property type="molecule type" value="Genomic_DNA"/>
</dbReference>
<evidence type="ECO:0000259" key="3">
    <source>
        <dbReference type="Pfam" id="PF01370"/>
    </source>
</evidence>
<gene>
    <name evidence="4" type="ORF">A1O3_00712</name>
</gene>
<keyword evidence="5" id="KW-1185">Reference proteome</keyword>